<dbReference type="InterPro" id="IPR003306">
    <property type="entry name" value="WIF"/>
</dbReference>
<evidence type="ECO:0000256" key="2">
    <source>
        <dbReference type="ARBA" id="ARBA00023180"/>
    </source>
</evidence>
<gene>
    <name evidence="6" type="ORF">TMSB3V08_LOCUS7987</name>
</gene>
<dbReference type="Gene3D" id="2.60.40.2170">
    <property type="entry name" value="Wnt, WIF domain"/>
    <property type="match status" value="1"/>
</dbReference>
<evidence type="ECO:0000259" key="5">
    <source>
        <dbReference type="PROSITE" id="PS50814"/>
    </source>
</evidence>
<name>A0A7R9ECN9_9NEOP</name>
<keyword evidence="4" id="KW-1133">Transmembrane helix</keyword>
<feature type="compositionally biased region" description="Acidic residues" evidence="3">
    <location>
        <begin position="23"/>
        <end position="33"/>
    </location>
</feature>
<keyword evidence="2" id="KW-0325">Glycoprotein</keyword>
<evidence type="ECO:0000256" key="1">
    <source>
        <dbReference type="ARBA" id="ARBA00022729"/>
    </source>
</evidence>
<dbReference type="Pfam" id="PF02019">
    <property type="entry name" value="WIF"/>
    <property type="match status" value="1"/>
</dbReference>
<dbReference type="SMART" id="SM00469">
    <property type="entry name" value="WIF"/>
    <property type="match status" value="1"/>
</dbReference>
<sequence length="635" mass="70099">MDQEGQINQWLLDDSDKDLNISLDEDDSEDSDVEQPANNEHDSNSEMSGDNIGLNAELFYVRDGVVNDYALNFSVPVPAHISELYFIWQSLTGMPLPYVVKLRVSDNEALVAPLLNISHTGHIPVVAEAFMVSLSCNKAVDAEVDVILNLNISLNKLANNITTLTFRRKKICLKGKKTVLGKDHQGQGQHGAHSSLQSTFGLLFTVKLPHGVTCSAETELGWILAERMPMSAESKHPRSSTSFFLRNDPNLCEQLQQFWEQEEFVSFPCTDEESGDSRHVVVVDSESPPANTIYIAVGSACVLIVIIVVGMAAYYVHNSKAHHQQADALQESRNGSTGNALAHTTFLKVHSSLPNNMIGTSASSCASYASFKRLPSYNMLDDKASQELHERIVELTIPRSSVQLHRVVLEGTFGRVYHGSYIQGKDGPEEQVLVKTVTEVEEGVGNQIDLCWDRELNPSLPTQKFDTLPLECQVTSPAHKIEYYKPLVSPSRLHPKMLKSALPSRSLVVSLLEVVECGVRGQVTRSSSLASTRAGHQLNAGEFNPVRYSTQGGPKTCGRARWIATRLPVLAILRGVDSSESDKLIPSFHVWQALTEQTWGLALRLSASSTTTHVTHSPPLTLAKRRIIQYQKDNK</sequence>
<evidence type="ECO:0000313" key="6">
    <source>
        <dbReference type="EMBL" id="CAD7431246.1"/>
    </source>
</evidence>
<feature type="region of interest" description="Disordered" evidence="3">
    <location>
        <begin position="1"/>
        <end position="49"/>
    </location>
</feature>
<keyword evidence="1" id="KW-0732">Signal</keyword>
<keyword evidence="4" id="KW-0472">Membrane</keyword>
<evidence type="ECO:0000256" key="3">
    <source>
        <dbReference type="SAM" id="MobiDB-lite"/>
    </source>
</evidence>
<dbReference type="InterPro" id="IPR038677">
    <property type="entry name" value="WIF_sf"/>
</dbReference>
<evidence type="ECO:0000256" key="4">
    <source>
        <dbReference type="SAM" id="Phobius"/>
    </source>
</evidence>
<keyword evidence="4" id="KW-0812">Transmembrane</keyword>
<feature type="transmembrane region" description="Helical" evidence="4">
    <location>
        <begin position="293"/>
        <end position="316"/>
    </location>
</feature>
<accession>A0A7R9ECN9</accession>
<reference evidence="6" key="1">
    <citation type="submission" date="2020-11" db="EMBL/GenBank/DDBJ databases">
        <authorList>
            <person name="Tran Van P."/>
        </authorList>
    </citation>
    <scope>NUCLEOTIDE SEQUENCE</scope>
</reference>
<feature type="domain" description="WIF" evidence="5">
    <location>
        <begin position="41"/>
        <end position="172"/>
    </location>
</feature>
<dbReference type="AlphaFoldDB" id="A0A7R9ECN9"/>
<dbReference type="PROSITE" id="PS50814">
    <property type="entry name" value="WIF"/>
    <property type="match status" value="1"/>
</dbReference>
<dbReference type="EMBL" id="OB794873">
    <property type="protein sequence ID" value="CAD7431246.1"/>
    <property type="molecule type" value="Genomic_DNA"/>
</dbReference>
<proteinExistence type="predicted"/>
<protein>
    <recommendedName>
        <fullName evidence="5">WIF domain-containing protein</fullName>
    </recommendedName>
</protein>
<organism evidence="6">
    <name type="scientific">Timema monikensis</name>
    <dbReference type="NCBI Taxonomy" id="170555"/>
    <lineage>
        <taxon>Eukaryota</taxon>
        <taxon>Metazoa</taxon>
        <taxon>Ecdysozoa</taxon>
        <taxon>Arthropoda</taxon>
        <taxon>Hexapoda</taxon>
        <taxon>Insecta</taxon>
        <taxon>Pterygota</taxon>
        <taxon>Neoptera</taxon>
        <taxon>Polyneoptera</taxon>
        <taxon>Phasmatodea</taxon>
        <taxon>Timematodea</taxon>
        <taxon>Timematoidea</taxon>
        <taxon>Timematidae</taxon>
        <taxon>Timema</taxon>
    </lineage>
</organism>
<dbReference type="Gene3D" id="3.30.200.20">
    <property type="entry name" value="Phosphorylase Kinase, domain 1"/>
    <property type="match status" value="1"/>
</dbReference>